<dbReference type="AlphaFoldDB" id="A0A3S1BHZ6"/>
<evidence type="ECO:0000256" key="3">
    <source>
        <dbReference type="ARBA" id="ARBA00022989"/>
    </source>
</evidence>
<dbReference type="Gene3D" id="1.20.58.390">
    <property type="entry name" value="Neurotransmitter-gated ion-channel transmembrane domain"/>
    <property type="match status" value="1"/>
</dbReference>
<organism evidence="9 10">
    <name type="scientific">Elysia chlorotica</name>
    <name type="common">Eastern emerald elysia</name>
    <name type="synonym">Sea slug</name>
    <dbReference type="NCBI Taxonomy" id="188477"/>
    <lineage>
        <taxon>Eukaryota</taxon>
        <taxon>Metazoa</taxon>
        <taxon>Spiralia</taxon>
        <taxon>Lophotrochozoa</taxon>
        <taxon>Mollusca</taxon>
        <taxon>Gastropoda</taxon>
        <taxon>Heterobranchia</taxon>
        <taxon>Euthyneura</taxon>
        <taxon>Panpulmonata</taxon>
        <taxon>Sacoglossa</taxon>
        <taxon>Placobranchoidea</taxon>
        <taxon>Plakobranchidae</taxon>
        <taxon>Elysia</taxon>
    </lineage>
</organism>
<dbReference type="GO" id="GO:0004888">
    <property type="term" value="F:transmembrane signaling receptor activity"/>
    <property type="evidence" value="ECO:0007669"/>
    <property type="project" value="InterPro"/>
</dbReference>
<evidence type="ECO:0000256" key="1">
    <source>
        <dbReference type="ARBA" id="ARBA00004141"/>
    </source>
</evidence>
<evidence type="ECO:0000256" key="4">
    <source>
        <dbReference type="ARBA" id="ARBA00023136"/>
    </source>
</evidence>
<accession>A0A3S1BHZ6</accession>
<dbReference type="InterPro" id="IPR006029">
    <property type="entry name" value="Neurotrans-gated_channel_TM"/>
</dbReference>
<dbReference type="PANTHER" id="PTHR18945">
    <property type="entry name" value="NEUROTRANSMITTER GATED ION CHANNEL"/>
    <property type="match status" value="1"/>
</dbReference>
<keyword evidence="4 5" id="KW-0472">Membrane</keyword>
<keyword evidence="3 5" id="KW-1133">Transmembrane helix</keyword>
<dbReference type="InterPro" id="IPR018000">
    <property type="entry name" value="Neurotransmitter_ion_chnl_CS"/>
</dbReference>
<dbReference type="InterPro" id="IPR006202">
    <property type="entry name" value="Neur_chan_lig-bd"/>
</dbReference>
<feature type="transmembrane region" description="Helical" evidence="5">
    <location>
        <begin position="399"/>
        <end position="420"/>
    </location>
</feature>
<evidence type="ECO:0000256" key="6">
    <source>
        <dbReference type="SAM" id="MobiDB-lite"/>
    </source>
</evidence>
<evidence type="ECO:0000259" key="8">
    <source>
        <dbReference type="Pfam" id="PF02932"/>
    </source>
</evidence>
<evidence type="ECO:0000256" key="5">
    <source>
        <dbReference type="RuleBase" id="RU000687"/>
    </source>
</evidence>
<gene>
    <name evidence="9" type="ORF">EGW08_007949</name>
</gene>
<keyword evidence="10" id="KW-1185">Reference proteome</keyword>
<feature type="transmembrane region" description="Helical" evidence="5">
    <location>
        <begin position="175"/>
        <end position="199"/>
    </location>
</feature>
<sequence length="421" mass="46868">MALFATSVTGFTIADETRLRTDKLANYTSAVRPSSQTTVQLAFHMTAIAGVNLKNQVFSVAGWWSMIWTDSRLAWTEADYDNIPVIQIFEDLIWTPSVVVDNSVNDLSAIDEDNIPLRVDSAGVVTWNPPGLLSVSCKMDITKFPFDTQVCSMQVTSFGYTIDVYFFFKLERKPLFYGLNMLLPVLVMALLTVFVFVLPADSGEKIGYCLTVLLAFMVILTIIAEDLPTTATNTSILVLSMDALSVVLSICVLDIYHRPEDTPIPNFVRKLTALGMRINGYKASPICCKRKVDPGMDYKEHNMPRGQAQRLATPPESAHYVKDTLATENLHQSQSKTAMHTTANEGRDRQMAASTQRPEMTRMQTSLNMRPVTAQSTREDLSCGGEITWQTVSIVFDGFLLRFYTVFLTVSSVVLISMLVA</sequence>
<feature type="domain" description="Neurotransmitter-gated ion-channel ligand-binding" evidence="7">
    <location>
        <begin position="16"/>
        <end position="162"/>
    </location>
</feature>
<proteinExistence type="inferred from homology"/>
<dbReference type="SUPFAM" id="SSF63712">
    <property type="entry name" value="Nicotinic receptor ligand binding domain-like"/>
    <property type="match status" value="1"/>
</dbReference>
<dbReference type="Pfam" id="PF02931">
    <property type="entry name" value="Neur_chan_LBD"/>
    <property type="match status" value="1"/>
</dbReference>
<dbReference type="PROSITE" id="PS00236">
    <property type="entry name" value="NEUROTR_ION_CHANNEL"/>
    <property type="match status" value="1"/>
</dbReference>
<dbReference type="EMBL" id="RQTK01000210">
    <property type="protein sequence ID" value="RUS84305.1"/>
    <property type="molecule type" value="Genomic_DNA"/>
</dbReference>
<dbReference type="InterPro" id="IPR006201">
    <property type="entry name" value="Neur_channel"/>
</dbReference>
<dbReference type="GO" id="GO:0005230">
    <property type="term" value="F:extracellular ligand-gated monoatomic ion channel activity"/>
    <property type="evidence" value="ECO:0007669"/>
    <property type="project" value="InterPro"/>
</dbReference>
<dbReference type="Gene3D" id="2.70.170.10">
    <property type="entry name" value="Neurotransmitter-gated ion-channel ligand-binding domain"/>
    <property type="match status" value="1"/>
</dbReference>
<evidence type="ECO:0000259" key="7">
    <source>
        <dbReference type="Pfam" id="PF02931"/>
    </source>
</evidence>
<keyword evidence="5" id="KW-0407">Ion channel</keyword>
<evidence type="ECO:0000256" key="2">
    <source>
        <dbReference type="ARBA" id="ARBA00022692"/>
    </source>
</evidence>
<dbReference type="Proteomes" id="UP000271974">
    <property type="component" value="Unassembled WGS sequence"/>
</dbReference>
<dbReference type="SUPFAM" id="SSF90112">
    <property type="entry name" value="Neurotransmitter-gated ion-channel transmembrane pore"/>
    <property type="match status" value="1"/>
</dbReference>
<feature type="compositionally biased region" description="Polar residues" evidence="6">
    <location>
        <begin position="332"/>
        <end position="344"/>
    </location>
</feature>
<dbReference type="OrthoDB" id="6074759at2759"/>
<feature type="transmembrane region" description="Helical" evidence="5">
    <location>
        <begin position="236"/>
        <end position="256"/>
    </location>
</feature>
<name>A0A3S1BHZ6_ELYCH</name>
<evidence type="ECO:0000313" key="9">
    <source>
        <dbReference type="EMBL" id="RUS84305.1"/>
    </source>
</evidence>
<feature type="domain" description="Neurotransmitter-gated ion-channel transmembrane" evidence="8">
    <location>
        <begin position="182"/>
        <end position="415"/>
    </location>
</feature>
<comment type="similarity">
    <text evidence="5">Belongs to the ligand-gated ion channel (TC 1.A.9) family.</text>
</comment>
<dbReference type="CDD" id="cd18989">
    <property type="entry name" value="LGIC_ECD_cation"/>
    <property type="match status" value="1"/>
</dbReference>
<keyword evidence="5" id="KW-0813">Transport</keyword>
<dbReference type="PRINTS" id="PR00252">
    <property type="entry name" value="NRIONCHANNEL"/>
</dbReference>
<keyword evidence="2 5" id="KW-0812">Transmembrane</keyword>
<dbReference type="GO" id="GO:0016020">
    <property type="term" value="C:membrane"/>
    <property type="evidence" value="ECO:0007669"/>
    <property type="project" value="UniProtKB-SubCell"/>
</dbReference>
<evidence type="ECO:0000313" key="10">
    <source>
        <dbReference type="Proteomes" id="UP000271974"/>
    </source>
</evidence>
<comment type="subcellular location">
    <subcellularLocation>
        <location evidence="1">Membrane</location>
        <topology evidence="1">Multi-pass membrane protein</topology>
    </subcellularLocation>
</comment>
<comment type="caution">
    <text evidence="9">The sequence shown here is derived from an EMBL/GenBank/DDBJ whole genome shotgun (WGS) entry which is preliminary data.</text>
</comment>
<dbReference type="InterPro" id="IPR036734">
    <property type="entry name" value="Neur_chan_lig-bd_sf"/>
</dbReference>
<dbReference type="Pfam" id="PF02932">
    <property type="entry name" value="Neur_chan_memb"/>
    <property type="match status" value="1"/>
</dbReference>
<dbReference type="InterPro" id="IPR036719">
    <property type="entry name" value="Neuro-gated_channel_TM_sf"/>
</dbReference>
<evidence type="ECO:0008006" key="11">
    <source>
        <dbReference type="Google" id="ProtNLM"/>
    </source>
</evidence>
<dbReference type="InterPro" id="IPR038050">
    <property type="entry name" value="Neuro_actylchol_rec"/>
</dbReference>
<feature type="region of interest" description="Disordered" evidence="6">
    <location>
        <begin position="332"/>
        <end position="360"/>
    </location>
</feature>
<dbReference type="STRING" id="188477.A0A3S1BHZ6"/>
<feature type="transmembrane region" description="Helical" evidence="5">
    <location>
        <begin position="206"/>
        <end position="224"/>
    </location>
</feature>
<keyword evidence="5" id="KW-0406">Ion transport</keyword>
<reference evidence="9 10" key="1">
    <citation type="submission" date="2019-01" db="EMBL/GenBank/DDBJ databases">
        <title>A draft genome assembly of the solar-powered sea slug Elysia chlorotica.</title>
        <authorList>
            <person name="Cai H."/>
            <person name="Li Q."/>
            <person name="Fang X."/>
            <person name="Li J."/>
            <person name="Curtis N.E."/>
            <person name="Altenburger A."/>
            <person name="Shibata T."/>
            <person name="Feng M."/>
            <person name="Maeda T."/>
            <person name="Schwartz J.A."/>
            <person name="Shigenobu S."/>
            <person name="Lundholm N."/>
            <person name="Nishiyama T."/>
            <person name="Yang H."/>
            <person name="Hasebe M."/>
            <person name="Li S."/>
            <person name="Pierce S.K."/>
            <person name="Wang J."/>
        </authorList>
    </citation>
    <scope>NUCLEOTIDE SEQUENCE [LARGE SCALE GENOMIC DNA]</scope>
    <source>
        <strain evidence="9">EC2010</strain>
        <tissue evidence="9">Whole organism of an adult</tissue>
    </source>
</reference>
<dbReference type="CDD" id="cd19051">
    <property type="entry name" value="LGIC_TM_cation"/>
    <property type="match status" value="1"/>
</dbReference>
<protein>
    <recommendedName>
        <fullName evidence="11">Neurotransmitter-gated ion-channel ligand-binding domain-containing protein</fullName>
    </recommendedName>
</protein>